<gene>
    <name evidence="2" type="ORF">R5U08_42345</name>
</gene>
<evidence type="ECO:0000256" key="1">
    <source>
        <dbReference type="SAM" id="MobiDB-lite"/>
    </source>
</evidence>
<feature type="compositionally biased region" description="Polar residues" evidence="1">
    <location>
        <begin position="21"/>
        <end position="40"/>
    </location>
</feature>
<evidence type="ECO:0000313" key="3">
    <source>
        <dbReference type="Proteomes" id="UP001305002"/>
    </source>
</evidence>
<dbReference type="Proteomes" id="UP001305002">
    <property type="component" value="Plasmid unnamed"/>
</dbReference>
<feature type="region of interest" description="Disordered" evidence="1">
    <location>
        <begin position="1"/>
        <end position="40"/>
    </location>
</feature>
<reference evidence="2 3" key="1">
    <citation type="journal article" date="2021" name="J. Microbiol. Biotechnol.">
        <title>An Efficient Markerless Deletion System Suitable for the Industrial Strains of Streptomyces.</title>
        <authorList>
            <person name="Dong J."/>
            <person name="Wei J."/>
            <person name="Li H."/>
            <person name="Zhao S."/>
            <person name="Guan W."/>
        </authorList>
    </citation>
    <scope>NUCLEOTIDE SEQUENCE [LARGE SCALE GENOMIC DNA]</scope>
    <source>
        <strain evidence="2 3">CICC 11043</strain>
    </source>
</reference>
<proteinExistence type="predicted"/>
<evidence type="ECO:0000313" key="2">
    <source>
        <dbReference type="EMBL" id="WOT40725.1"/>
    </source>
</evidence>
<sequence>MAQTFEELVQMQRAADEAHTTVEQLQDQHGPPTQTVWTDEQQTSWETAWRTWRDLAGDVQAAITDHAKEQGTPRHQAEADVKKAARHPDLVAGG</sequence>
<keyword evidence="3" id="KW-1185">Reference proteome</keyword>
<name>A0ABZ0KU05_STRC4</name>
<dbReference type="EMBL" id="CP137525">
    <property type="protein sequence ID" value="WOT40725.1"/>
    <property type="molecule type" value="Genomic_DNA"/>
</dbReference>
<accession>A0ABZ0KU05</accession>
<dbReference type="RefSeq" id="WP_317928391.1">
    <property type="nucleotide sequence ID" value="NZ_CP137525.1"/>
</dbReference>
<keyword evidence="2" id="KW-0614">Plasmid</keyword>
<evidence type="ECO:0008006" key="4">
    <source>
        <dbReference type="Google" id="ProtNLM"/>
    </source>
</evidence>
<geneLocation type="plasmid" evidence="2 3">
    <name>unnamed</name>
</geneLocation>
<reference evidence="2 3" key="2">
    <citation type="journal article" date="2024" name="Microb. Biotechnol.">
        <title>The involvement of multiple ABC transporters in daunorubicin efflux in Streptomyces coeruleorubidus.</title>
        <authorList>
            <person name="Dong J."/>
            <person name="Ning J."/>
            <person name="Tian Y."/>
            <person name="Li H."/>
            <person name="Chen H."/>
            <person name="Guan W."/>
        </authorList>
    </citation>
    <scope>NUCLEOTIDE SEQUENCE [LARGE SCALE GENOMIC DNA]</scope>
    <source>
        <strain evidence="2 3">CICC 11043</strain>
    </source>
</reference>
<feature type="region of interest" description="Disordered" evidence="1">
    <location>
        <begin position="65"/>
        <end position="94"/>
    </location>
</feature>
<protein>
    <recommendedName>
        <fullName evidence="4">WXG100 family type VII secretion target</fullName>
    </recommendedName>
</protein>
<organism evidence="2 3">
    <name type="scientific">Streptomyces coeruleorubidus</name>
    <dbReference type="NCBI Taxonomy" id="116188"/>
    <lineage>
        <taxon>Bacteria</taxon>
        <taxon>Bacillati</taxon>
        <taxon>Actinomycetota</taxon>
        <taxon>Actinomycetes</taxon>
        <taxon>Kitasatosporales</taxon>
        <taxon>Streptomycetaceae</taxon>
        <taxon>Streptomyces</taxon>
    </lineage>
</organism>